<dbReference type="InterPro" id="IPR011990">
    <property type="entry name" value="TPR-like_helical_dom_sf"/>
</dbReference>
<keyword evidence="6 9" id="KW-0482">Metalloprotease</keyword>
<keyword evidence="3" id="KW-0479">Metal-binding</keyword>
<evidence type="ECO:0000256" key="2">
    <source>
        <dbReference type="ARBA" id="ARBA00022670"/>
    </source>
</evidence>
<dbReference type="CDD" id="cd07333">
    <property type="entry name" value="M48C_bepA_like"/>
    <property type="match status" value="1"/>
</dbReference>
<evidence type="ECO:0000313" key="9">
    <source>
        <dbReference type="EMBL" id="AVY96012.1"/>
    </source>
</evidence>
<dbReference type="GO" id="GO:0016020">
    <property type="term" value="C:membrane"/>
    <property type="evidence" value="ECO:0007669"/>
    <property type="project" value="TreeGrafter"/>
</dbReference>
<keyword evidence="4" id="KW-0378">Hydrolase</keyword>
<proteinExistence type="predicted"/>
<dbReference type="RefSeq" id="WP_107890303.1">
    <property type="nucleotide sequence ID" value="NZ_CALFSO010000057.1"/>
</dbReference>
<dbReference type="PANTHER" id="PTHR22726:SF1">
    <property type="entry name" value="METALLOENDOPEPTIDASE OMA1, MITOCHONDRIAL"/>
    <property type="match status" value="1"/>
</dbReference>
<evidence type="ECO:0000259" key="8">
    <source>
        <dbReference type="Pfam" id="PF01435"/>
    </source>
</evidence>
<dbReference type="KEGG" id="maer:DAI18_07680"/>
<organism evidence="9 10">
    <name type="scientific">Microvirgula aerodenitrificans</name>
    <dbReference type="NCBI Taxonomy" id="57480"/>
    <lineage>
        <taxon>Bacteria</taxon>
        <taxon>Pseudomonadati</taxon>
        <taxon>Pseudomonadota</taxon>
        <taxon>Betaproteobacteria</taxon>
        <taxon>Neisseriales</taxon>
        <taxon>Aquaspirillaceae</taxon>
        <taxon>Microvirgula</taxon>
    </lineage>
</organism>
<evidence type="ECO:0000256" key="7">
    <source>
        <dbReference type="SAM" id="SignalP"/>
    </source>
</evidence>
<dbReference type="Proteomes" id="UP000244173">
    <property type="component" value="Chromosome"/>
</dbReference>
<dbReference type="Gene3D" id="1.25.40.10">
    <property type="entry name" value="Tetratricopeptide repeat domain"/>
    <property type="match status" value="1"/>
</dbReference>
<dbReference type="Pfam" id="PF01435">
    <property type="entry name" value="Peptidase_M48"/>
    <property type="match status" value="1"/>
</dbReference>
<evidence type="ECO:0000256" key="5">
    <source>
        <dbReference type="ARBA" id="ARBA00022833"/>
    </source>
</evidence>
<evidence type="ECO:0000256" key="4">
    <source>
        <dbReference type="ARBA" id="ARBA00022801"/>
    </source>
</evidence>
<feature type="domain" description="Peptidase M48" evidence="8">
    <location>
        <begin position="64"/>
        <end position="253"/>
    </location>
</feature>
<dbReference type="GO" id="GO:0004222">
    <property type="term" value="F:metalloendopeptidase activity"/>
    <property type="evidence" value="ECO:0007669"/>
    <property type="project" value="InterPro"/>
</dbReference>
<comment type="cofactor">
    <cofactor evidence="1">
        <name>Zn(2+)</name>
        <dbReference type="ChEBI" id="CHEBI:29105"/>
    </cofactor>
</comment>
<dbReference type="STRING" id="1122240.GCA_000620105_02405"/>
<dbReference type="SUPFAM" id="SSF48452">
    <property type="entry name" value="TPR-like"/>
    <property type="match status" value="1"/>
</dbReference>
<dbReference type="GO" id="GO:0051603">
    <property type="term" value="P:proteolysis involved in protein catabolic process"/>
    <property type="evidence" value="ECO:0007669"/>
    <property type="project" value="TreeGrafter"/>
</dbReference>
<dbReference type="OrthoDB" id="9810445at2"/>
<keyword evidence="2 9" id="KW-0645">Protease</keyword>
<keyword evidence="7" id="KW-0732">Signal</keyword>
<accession>A0A2S0PF71</accession>
<dbReference type="PANTHER" id="PTHR22726">
    <property type="entry name" value="METALLOENDOPEPTIDASE OMA1"/>
    <property type="match status" value="1"/>
</dbReference>
<dbReference type="GO" id="GO:0046872">
    <property type="term" value="F:metal ion binding"/>
    <property type="evidence" value="ECO:0007669"/>
    <property type="project" value="UniProtKB-KW"/>
</dbReference>
<reference evidence="9 10" key="1">
    <citation type="submission" date="2018-04" db="EMBL/GenBank/DDBJ databases">
        <title>Denitrifier Microvirgula.</title>
        <authorList>
            <person name="Anderson E."/>
            <person name="Jang J."/>
            <person name="Ishii S."/>
        </authorList>
    </citation>
    <scope>NUCLEOTIDE SEQUENCE [LARGE SCALE GENOMIC DNA]</scope>
    <source>
        <strain evidence="9 10">BE2.4</strain>
    </source>
</reference>
<evidence type="ECO:0000256" key="3">
    <source>
        <dbReference type="ARBA" id="ARBA00022723"/>
    </source>
</evidence>
<keyword evidence="5" id="KW-0862">Zinc</keyword>
<dbReference type="InterPro" id="IPR001915">
    <property type="entry name" value="Peptidase_M48"/>
</dbReference>
<dbReference type="Gene3D" id="3.30.2010.10">
    <property type="entry name" value="Metalloproteases ('zincins'), catalytic domain"/>
    <property type="match status" value="1"/>
</dbReference>
<gene>
    <name evidence="9" type="ORF">DAI18_07680</name>
</gene>
<dbReference type="InterPro" id="IPR051156">
    <property type="entry name" value="Mito/Outer_Membr_Metalloprot"/>
</dbReference>
<feature type="signal peptide" evidence="7">
    <location>
        <begin position="1"/>
        <end position="20"/>
    </location>
</feature>
<evidence type="ECO:0000256" key="6">
    <source>
        <dbReference type="ARBA" id="ARBA00023049"/>
    </source>
</evidence>
<keyword evidence="10" id="KW-1185">Reference proteome</keyword>
<evidence type="ECO:0000313" key="10">
    <source>
        <dbReference type="Proteomes" id="UP000244173"/>
    </source>
</evidence>
<evidence type="ECO:0000256" key="1">
    <source>
        <dbReference type="ARBA" id="ARBA00001947"/>
    </source>
</evidence>
<dbReference type="EMBL" id="CP028519">
    <property type="protein sequence ID" value="AVY96012.1"/>
    <property type="molecule type" value="Genomic_DNA"/>
</dbReference>
<protein>
    <submittedName>
        <fullName evidence="9">Zinc metalloprotease</fullName>
    </submittedName>
</protein>
<dbReference type="AlphaFoldDB" id="A0A2S0PF71"/>
<feature type="chain" id="PRO_5015639070" evidence="7">
    <location>
        <begin position="21"/>
        <end position="480"/>
    </location>
</feature>
<name>A0A2S0PF71_9NEIS</name>
<sequence>MRTSSALLLACLLVSPTVPAQILLPDLGDSAQAGFTSSDEARAGRDGFRWLRENNALLGDAELDDYLRRMSVRLANSSPDPAQHYRLFAIDDNQINAFAMPGGYIGIHTGLIVAAQNESELASVMAHEMAHVTQHHIARQMEQRGLGNLMALGGMLAAVLAASAGGGANAAIAAATAGPGLAIQNQLSFSRDFEREADRVGIQTLGKAGFDSRAMGSFFERLQKTNRINDNNALAFLRTHPVTSERVSDAENRAASQPARMPADSVEFLLAREKSRVAVMEPLAAARFYRDAIRDRRYVSEMAQWYGLSAALLAQNDIAGARDANRRAAALAGQPNPWLIGQEAAIELAARNYDVAARLYHDGRARFPDAPALAYGEIDSLIAGKRLDPARDLAEREVTRRPDSAVLWQRLARIYADRDVMRYHFALGQQFYYEGNYRAALEQYRFARDARGDDFYVRSRIDARVDELTPIVKEEKNERR</sequence>